<dbReference type="GO" id="GO:0003677">
    <property type="term" value="F:DNA binding"/>
    <property type="evidence" value="ECO:0007669"/>
    <property type="project" value="InterPro"/>
</dbReference>
<evidence type="ECO:0000259" key="4">
    <source>
        <dbReference type="SMART" id="SM00400"/>
    </source>
</evidence>
<dbReference type="InterPro" id="IPR050219">
    <property type="entry name" value="DnaG_primase"/>
</dbReference>
<dbReference type="InterPro" id="IPR024385">
    <property type="entry name" value="DUF3854"/>
</dbReference>
<dbReference type="RefSeq" id="WP_032072272.1">
    <property type="nucleotide sequence ID" value="NC_025146.1"/>
</dbReference>
<sequence>MNKKQFLEELIEKIKSISLEIIIGTRIQLIRKGMYYMGICPFHNDHKIGSFIVTPSKGIWKCFTCDVGGDAIQFIALYDKVNYVEAAFNIGLEFNLISSVEYEQYFSKRKYKAKEIKNIQKKYMVKINNLESTKANPYTLNKVYEIFTSCCDIYSAHYIHLLTKRQIAPHRINRDYFTFPTRKIWNQFVDKLNKCGYNEKILESIPGFYFDIKRNQYTFAQYKGIGIKIRNTKGEIVGIQVRKDKKRNKQDQRYIWFSSSFANLEENKDKYKLGTGAGSPIDVVYPSQITNNPILTITEGRFKAEKLAERGVIAISVQGVTTWRKIIEVIEEIKRLQQYKEAINKFHLYCQYKGIKNKKIPIYICFDADMIGNLQVYTQGRKMSDAIEKKFPEYKIIYLQWNEKYGKGIDDLIINNQTNKARRFKKETLDYIYESLVSNILKEYHEYEGPNKIPNELIKKEFYTIISQNERIKA</sequence>
<feature type="domain" description="Zinc finger CHC2-type" evidence="4">
    <location>
        <begin position="36"/>
        <end position="91"/>
    </location>
</feature>
<dbReference type="InterPro" id="IPR036977">
    <property type="entry name" value="DNA_primase_Znf_CHC2"/>
</dbReference>
<dbReference type="Gene3D" id="3.90.580.10">
    <property type="entry name" value="Zinc finger, CHC2-type domain"/>
    <property type="match status" value="1"/>
</dbReference>
<dbReference type="Pfam" id="PF01807">
    <property type="entry name" value="Zn_ribbon_DnaG"/>
    <property type="match status" value="1"/>
</dbReference>
<keyword evidence="3" id="KW-0862">Zinc</keyword>
<evidence type="ECO:0000313" key="5">
    <source>
        <dbReference type="EMBL" id="BAP25515.1"/>
    </source>
</evidence>
<dbReference type="GO" id="GO:0003899">
    <property type="term" value="F:DNA-directed RNA polymerase activity"/>
    <property type="evidence" value="ECO:0007669"/>
    <property type="project" value="InterPro"/>
</dbReference>
<proteinExistence type="predicted"/>
<evidence type="ECO:0000256" key="2">
    <source>
        <dbReference type="ARBA" id="ARBA00022771"/>
    </source>
</evidence>
<dbReference type="AlphaFoldDB" id="A0A077K7H7"/>
<dbReference type="PANTHER" id="PTHR30313">
    <property type="entry name" value="DNA PRIMASE"/>
    <property type="match status" value="1"/>
</dbReference>
<dbReference type="SUPFAM" id="SSF57783">
    <property type="entry name" value="Zinc beta-ribbon"/>
    <property type="match status" value="1"/>
</dbReference>
<protein>
    <submittedName>
        <fullName evidence="5">Putatve DNA primase</fullName>
    </submittedName>
</protein>
<accession>A0A077K7H7</accession>
<dbReference type="InterPro" id="IPR002694">
    <property type="entry name" value="Znf_CHC2"/>
</dbReference>
<dbReference type="PANTHER" id="PTHR30313:SF2">
    <property type="entry name" value="DNA PRIMASE"/>
    <property type="match status" value="1"/>
</dbReference>
<organism evidence="5">
    <name type="scientific">Clostridium botulinum</name>
    <dbReference type="NCBI Taxonomy" id="1491"/>
    <lineage>
        <taxon>Bacteria</taxon>
        <taxon>Bacillati</taxon>
        <taxon>Bacillota</taxon>
        <taxon>Clostridia</taxon>
        <taxon>Eubacteriales</taxon>
        <taxon>Clostridiaceae</taxon>
        <taxon>Clostridium</taxon>
    </lineage>
</organism>
<evidence type="ECO:0000256" key="1">
    <source>
        <dbReference type="ARBA" id="ARBA00022723"/>
    </source>
</evidence>
<dbReference type="GO" id="GO:0006269">
    <property type="term" value="P:DNA replication, synthesis of primer"/>
    <property type="evidence" value="ECO:0007669"/>
    <property type="project" value="TreeGrafter"/>
</dbReference>
<keyword evidence="2" id="KW-0863">Zinc-finger</keyword>
<dbReference type="GO" id="GO:0005737">
    <property type="term" value="C:cytoplasm"/>
    <property type="evidence" value="ECO:0007669"/>
    <property type="project" value="TreeGrafter"/>
</dbReference>
<geneLocation type="plasmid" evidence="5">
    <name>pCB111</name>
</geneLocation>
<keyword evidence="1" id="KW-0479">Metal-binding</keyword>
<keyword evidence="5" id="KW-0614">Plasmid</keyword>
<dbReference type="EMBL" id="AB855771">
    <property type="protein sequence ID" value="BAP25515.1"/>
    <property type="molecule type" value="Genomic_DNA"/>
</dbReference>
<dbReference type="GO" id="GO:0008270">
    <property type="term" value="F:zinc ion binding"/>
    <property type="evidence" value="ECO:0007669"/>
    <property type="project" value="UniProtKB-KW"/>
</dbReference>
<evidence type="ECO:0000256" key="3">
    <source>
        <dbReference type="ARBA" id="ARBA00022833"/>
    </source>
</evidence>
<name>A0A077K7H7_CLOBO</name>
<reference evidence="5" key="1">
    <citation type="submission" date="2013-09" db="EMBL/GenBank/DDBJ databases">
        <title>Analysis of type B2 neurotoxin-encoding plasmid in Clostridium botulinum.</title>
        <authorList>
            <person name="Hosomi K."/>
            <person name="Sakaguchi Y."/>
            <person name="Gotoh K."/>
            <person name="Nakamura K."/>
            <person name="Kohda T."/>
            <person name="Mukamoto M."/>
            <person name="Iida T."/>
            <person name="Kozaki S."/>
        </authorList>
    </citation>
    <scope>NUCLEOTIDE SEQUENCE</scope>
    <source>
        <strain evidence="5">111</strain>
        <plasmid evidence="5">pCB111</plasmid>
    </source>
</reference>
<dbReference type="Pfam" id="PF12965">
    <property type="entry name" value="DUF3854"/>
    <property type="match status" value="1"/>
</dbReference>
<dbReference type="SMART" id="SM00400">
    <property type="entry name" value="ZnF_CHCC"/>
    <property type="match status" value="1"/>
</dbReference>